<feature type="domain" description="KOW" evidence="7">
    <location>
        <begin position="5"/>
        <end position="32"/>
    </location>
</feature>
<evidence type="ECO:0000256" key="1">
    <source>
        <dbReference type="ARBA" id="ARBA00010618"/>
    </source>
</evidence>
<name>A0A2P6FBD5_9MOLU</name>
<evidence type="ECO:0000313" key="11">
    <source>
        <dbReference type="Proteomes" id="UP000274545"/>
    </source>
</evidence>
<protein>
    <recommendedName>
        <fullName evidence="4 5">Large ribosomal subunit protein uL24</fullName>
    </recommendedName>
</protein>
<keyword evidence="5" id="KW-0699">rRNA-binding</keyword>
<dbReference type="InterPro" id="IPR005825">
    <property type="entry name" value="Ribosomal_uL24_CS"/>
</dbReference>
<dbReference type="InterPro" id="IPR041988">
    <property type="entry name" value="Ribosomal_uL24_KOW"/>
</dbReference>
<evidence type="ECO:0000313" key="9">
    <source>
        <dbReference type="EMBL" id="RUP78255.1"/>
    </source>
</evidence>
<sequence>MSKVKFKKGDLVKVVTGKHKGTEGPIIRVLREKSRVVIEGITNIKHVKPSQDNTEGGIQQVPASIHISNVALIDPKNKKEITKISYQVADNGKKVRIARKSKAHLA</sequence>
<dbReference type="CDD" id="cd06089">
    <property type="entry name" value="KOW_RPL26"/>
    <property type="match status" value="1"/>
</dbReference>
<dbReference type="GO" id="GO:0005840">
    <property type="term" value="C:ribosome"/>
    <property type="evidence" value="ECO:0007669"/>
    <property type="project" value="UniProtKB-KW"/>
</dbReference>
<dbReference type="Pfam" id="PF00467">
    <property type="entry name" value="KOW"/>
    <property type="match status" value="1"/>
</dbReference>
<evidence type="ECO:0000256" key="6">
    <source>
        <dbReference type="RuleBase" id="RU003477"/>
    </source>
</evidence>
<keyword evidence="5" id="KW-0694">RNA-binding</keyword>
<dbReference type="EMBL" id="JTLV02000001">
    <property type="protein sequence ID" value="PQM30750.1"/>
    <property type="molecule type" value="Genomic_DNA"/>
</dbReference>
<reference evidence="8 10" key="2">
    <citation type="journal article" date="2015" name="MBio">
        <title>Genome sequence of the Drosophila melanogaster male-killing Spiroplasma strain MSRO endosymbiont.</title>
        <authorList>
            <person name="Paredes J.C."/>
            <person name="Herren J.K."/>
            <person name="Schupfer F."/>
            <person name="Marin R."/>
            <person name="Claverol S."/>
            <person name="Kuo C.H."/>
            <person name="Lemaitre B."/>
            <person name="Beven L."/>
        </authorList>
    </citation>
    <scope>NUCLEOTIDE SEQUENCE [LARGE SCALE GENOMIC DNA]</scope>
    <source>
        <strain evidence="8 10">MSRO</strain>
    </source>
</reference>
<dbReference type="InterPro" id="IPR008991">
    <property type="entry name" value="Translation_prot_SH3-like_sf"/>
</dbReference>
<dbReference type="NCBIfam" id="TIGR01079">
    <property type="entry name" value="rplX_bact"/>
    <property type="match status" value="1"/>
</dbReference>
<evidence type="ECO:0000256" key="4">
    <source>
        <dbReference type="ARBA" id="ARBA00035206"/>
    </source>
</evidence>
<dbReference type="GO" id="GO:1990904">
    <property type="term" value="C:ribonucleoprotein complex"/>
    <property type="evidence" value="ECO:0007669"/>
    <property type="project" value="UniProtKB-KW"/>
</dbReference>
<dbReference type="SMART" id="SM00739">
    <property type="entry name" value="KOW"/>
    <property type="match status" value="1"/>
</dbReference>
<dbReference type="InterPro" id="IPR005824">
    <property type="entry name" value="KOW"/>
</dbReference>
<evidence type="ECO:0000256" key="5">
    <source>
        <dbReference type="HAMAP-Rule" id="MF_01326"/>
    </source>
</evidence>
<evidence type="ECO:0000256" key="3">
    <source>
        <dbReference type="ARBA" id="ARBA00023274"/>
    </source>
</evidence>
<dbReference type="InterPro" id="IPR003256">
    <property type="entry name" value="Ribosomal_uL24"/>
</dbReference>
<keyword evidence="2 5" id="KW-0689">Ribosomal protein</keyword>
<dbReference type="EMBL" id="RAHC01000001">
    <property type="protein sequence ID" value="RUP78255.1"/>
    <property type="molecule type" value="Genomic_DNA"/>
</dbReference>
<dbReference type="OrthoDB" id="9807419at2"/>
<accession>A0A2P6FBD5</accession>
<gene>
    <name evidence="5 8" type="primary">rplX</name>
    <name evidence="9" type="ORF">D6D54_02040</name>
    <name evidence="8" type="ORF">SMSRO_SF005370</name>
</gene>
<comment type="caution">
    <text evidence="8">The sequence shown here is derived from an EMBL/GenBank/DDBJ whole genome shotgun (WGS) entry which is preliminary data.</text>
</comment>
<organism evidence="8 10">
    <name type="scientific">Spiroplasma poulsonii</name>
    <dbReference type="NCBI Taxonomy" id="2138"/>
    <lineage>
        <taxon>Bacteria</taxon>
        <taxon>Bacillati</taxon>
        <taxon>Mycoplasmatota</taxon>
        <taxon>Mollicutes</taxon>
        <taxon>Entomoplasmatales</taxon>
        <taxon>Spiroplasmataceae</taxon>
        <taxon>Spiroplasma</taxon>
    </lineage>
</organism>
<dbReference type="Proteomes" id="UP000274545">
    <property type="component" value="Unassembled WGS sequence"/>
</dbReference>
<dbReference type="Gene3D" id="2.30.30.30">
    <property type="match status" value="1"/>
</dbReference>
<proteinExistence type="inferred from homology"/>
<evidence type="ECO:0000256" key="2">
    <source>
        <dbReference type="ARBA" id="ARBA00022980"/>
    </source>
</evidence>
<dbReference type="GO" id="GO:0006412">
    <property type="term" value="P:translation"/>
    <property type="evidence" value="ECO:0007669"/>
    <property type="project" value="UniProtKB-UniRule"/>
</dbReference>
<dbReference type="Proteomes" id="UP000031565">
    <property type="component" value="Unassembled WGS sequence"/>
</dbReference>
<evidence type="ECO:0000313" key="8">
    <source>
        <dbReference type="EMBL" id="PQM30750.1"/>
    </source>
</evidence>
<keyword evidence="10" id="KW-1185">Reference proteome</keyword>
<evidence type="ECO:0000259" key="7">
    <source>
        <dbReference type="SMART" id="SM00739"/>
    </source>
</evidence>
<dbReference type="PANTHER" id="PTHR12903">
    <property type="entry name" value="MITOCHONDRIAL RIBOSOMAL PROTEIN L24"/>
    <property type="match status" value="1"/>
</dbReference>
<comment type="function">
    <text evidence="5">One of the proteins that surrounds the polypeptide exit tunnel on the outside of the subunit.</text>
</comment>
<comment type="function">
    <text evidence="5">One of two assembly initiator proteins, it binds directly to the 5'-end of the 23S rRNA, where it nucleates assembly of the 50S subunit.</text>
</comment>
<dbReference type="SUPFAM" id="SSF50104">
    <property type="entry name" value="Translation proteins SH3-like domain"/>
    <property type="match status" value="1"/>
</dbReference>
<dbReference type="Pfam" id="PF17136">
    <property type="entry name" value="ribosomal_L24"/>
    <property type="match status" value="1"/>
</dbReference>
<dbReference type="STRING" id="2138.SMSRO_v1c05070"/>
<comment type="similarity">
    <text evidence="1 5 6">Belongs to the universal ribosomal protein uL24 family.</text>
</comment>
<keyword evidence="3 5" id="KW-0687">Ribonucleoprotein</keyword>
<dbReference type="HAMAP" id="MF_01326_B">
    <property type="entry name" value="Ribosomal_uL24_B"/>
    <property type="match status" value="1"/>
</dbReference>
<reference evidence="8" key="3">
    <citation type="submission" date="2017-11" db="EMBL/GenBank/DDBJ databases">
        <title>Cell-free culture of the endosymbiotic bacteria Spiroplasma poulsonii highlights bacterial genes involved in host-symbiont interactions.</title>
        <authorList>
            <person name="Masson F."/>
            <person name="Calderon Copete S.P."/>
            <person name="Schupfer F."/>
            <person name="Garcia-Arraez G."/>
            <person name="Lemaitre B."/>
        </authorList>
    </citation>
    <scope>NUCLEOTIDE SEQUENCE</scope>
    <source>
        <strain evidence="8">MSRO</strain>
    </source>
</reference>
<dbReference type="PROSITE" id="PS01108">
    <property type="entry name" value="RIBOSOMAL_L24"/>
    <property type="match status" value="1"/>
</dbReference>
<dbReference type="RefSeq" id="WP_040092936.1">
    <property type="nucleotide sequence ID" value="NZ_CM020866.1"/>
</dbReference>
<reference evidence="8" key="1">
    <citation type="submission" date="2014-10" db="EMBL/GenBank/DDBJ databases">
        <authorList>
            <person name="Seo M.-J."/>
            <person name="Seok Y.J."/>
            <person name="Cha I.-T."/>
        </authorList>
    </citation>
    <scope>NUCLEOTIDE SEQUENCE</scope>
    <source>
        <strain evidence="8">MSRO</strain>
    </source>
</reference>
<dbReference type="GO" id="GO:0019843">
    <property type="term" value="F:rRNA binding"/>
    <property type="evidence" value="ECO:0007669"/>
    <property type="project" value="UniProtKB-UniRule"/>
</dbReference>
<dbReference type="AlphaFoldDB" id="A0A2P6FBD5"/>
<evidence type="ECO:0000313" key="10">
    <source>
        <dbReference type="Proteomes" id="UP000031565"/>
    </source>
</evidence>
<dbReference type="GO" id="GO:0003735">
    <property type="term" value="F:structural constituent of ribosome"/>
    <property type="evidence" value="ECO:0007669"/>
    <property type="project" value="InterPro"/>
</dbReference>
<comment type="subunit">
    <text evidence="5">Part of the 50S ribosomal subunit.</text>
</comment>
<dbReference type="InterPro" id="IPR057264">
    <property type="entry name" value="Ribosomal_uL24_C"/>
</dbReference>
<reference evidence="9 11" key="4">
    <citation type="journal article" date="2019" name="Genome Biol. Evol.">
        <title>Toxin and genome evolution in a Drosophila defensive symbiosis.</title>
        <authorList>
            <person name="Ballinger M.J."/>
            <person name="Gawryluk R.M."/>
            <person name="Perlman S.J."/>
        </authorList>
    </citation>
    <scope>NUCLEOTIDE SEQUENCE [LARGE SCALE GENOMIC DNA]</scope>
    <source>
        <strain evidence="9">SNeo</strain>
        <strain evidence="11">sNeo</strain>
    </source>
</reference>
<dbReference type="InterPro" id="IPR014722">
    <property type="entry name" value="Rib_uL2_dom2"/>
</dbReference>